<accession>A0A068X4I4</accession>
<evidence type="ECO:0000313" key="2">
    <source>
        <dbReference type="Proteomes" id="UP000492820"/>
    </source>
</evidence>
<sequence>MCHLNRAFVGYKELIELAETKYFVTGLPGGFELPQDECTISKKWCLRRFSDDHLLDVARSPKLKLRSS</sequence>
<dbReference type="Proteomes" id="UP000492820">
    <property type="component" value="Unassembled WGS sequence"/>
</dbReference>
<reference evidence="3" key="3">
    <citation type="submission" date="2020-10" db="UniProtKB">
        <authorList>
            <consortium name="WormBaseParasite"/>
        </authorList>
    </citation>
    <scope>IDENTIFICATION</scope>
</reference>
<proteinExistence type="predicted"/>
<dbReference type="AlphaFoldDB" id="A0A068X4I4"/>
<gene>
    <name evidence="1" type="ORF">EgrG_002004900</name>
</gene>
<dbReference type="OrthoDB" id="10584085at2759"/>
<dbReference type="WBParaSite" id="EgrG_002004900">
    <property type="protein sequence ID" value="EgrG_002004900"/>
    <property type="gene ID" value="EgrG_002004900"/>
</dbReference>
<organism evidence="1">
    <name type="scientific">Echinococcus granulosus</name>
    <name type="common">Hydatid tapeworm</name>
    <dbReference type="NCBI Taxonomy" id="6210"/>
    <lineage>
        <taxon>Eukaryota</taxon>
        <taxon>Metazoa</taxon>
        <taxon>Spiralia</taxon>
        <taxon>Lophotrochozoa</taxon>
        <taxon>Platyhelminthes</taxon>
        <taxon>Cestoda</taxon>
        <taxon>Eucestoda</taxon>
        <taxon>Cyclophyllidea</taxon>
        <taxon>Taeniidae</taxon>
        <taxon>Echinococcus</taxon>
        <taxon>Echinococcus granulosus group</taxon>
    </lineage>
</organism>
<evidence type="ECO:0000313" key="3">
    <source>
        <dbReference type="WBParaSite" id="EgrG_002004900"/>
    </source>
</evidence>
<name>A0A068X4I4_ECHGR</name>
<reference evidence="1 2" key="1">
    <citation type="journal article" date="2013" name="Nature">
        <title>The genomes of four tapeworm species reveal adaptations to parasitism.</title>
        <authorList>
            <person name="Tsai I.J."/>
            <person name="Zarowiecki M."/>
            <person name="Holroyd N."/>
            <person name="Garciarrubio A."/>
            <person name="Sanchez-Flores A."/>
            <person name="Brooks K.L."/>
            <person name="Tracey A."/>
            <person name="Bobes R.J."/>
            <person name="Fragoso G."/>
            <person name="Sciutto E."/>
            <person name="Aslett M."/>
            <person name="Beasley H."/>
            <person name="Bennett H.M."/>
            <person name="Cai J."/>
            <person name="Camicia F."/>
            <person name="Clark R."/>
            <person name="Cucher M."/>
            <person name="De Silva N."/>
            <person name="Day T.A."/>
            <person name="Deplazes P."/>
            <person name="Estrada K."/>
            <person name="Fernandez C."/>
            <person name="Holland P.W."/>
            <person name="Hou J."/>
            <person name="Hu S."/>
            <person name="Huckvale T."/>
            <person name="Hung S.S."/>
            <person name="Kamenetzky L."/>
            <person name="Keane J.A."/>
            <person name="Kiss F."/>
            <person name="Koziol U."/>
            <person name="Lambert O."/>
            <person name="Liu K."/>
            <person name="Luo X."/>
            <person name="Luo Y."/>
            <person name="Macchiaroli N."/>
            <person name="Nichol S."/>
            <person name="Paps J."/>
            <person name="Parkinson J."/>
            <person name="Pouchkina-Stantcheva N."/>
            <person name="Riddiford N."/>
            <person name="Rosenzvit M."/>
            <person name="Salinas G."/>
            <person name="Wasmuth J.D."/>
            <person name="Zamanian M."/>
            <person name="Zheng Y."/>
            <person name="Cai X."/>
            <person name="Soberon X."/>
            <person name="Olson P.D."/>
            <person name="Laclette J.P."/>
            <person name="Brehm K."/>
            <person name="Berriman M."/>
            <person name="Garciarrubio A."/>
            <person name="Bobes R.J."/>
            <person name="Fragoso G."/>
            <person name="Sanchez-Flores A."/>
            <person name="Estrada K."/>
            <person name="Cevallos M.A."/>
            <person name="Morett E."/>
            <person name="Gonzalez V."/>
            <person name="Portillo T."/>
            <person name="Ochoa-Leyva A."/>
            <person name="Jose M.V."/>
            <person name="Sciutto E."/>
            <person name="Landa A."/>
            <person name="Jimenez L."/>
            <person name="Valdes V."/>
            <person name="Carrero J.C."/>
            <person name="Larralde C."/>
            <person name="Morales-Montor J."/>
            <person name="Limon-Lason J."/>
            <person name="Soberon X."/>
            <person name="Laclette J.P."/>
        </authorList>
    </citation>
    <scope>NUCLEOTIDE SEQUENCE [LARGE SCALE GENOMIC DNA]</scope>
</reference>
<dbReference type="EMBL" id="LK028639">
    <property type="protein sequence ID" value="CDS24904.1"/>
    <property type="molecule type" value="Genomic_DNA"/>
</dbReference>
<protein>
    <submittedName>
        <fullName evidence="3">Transposase</fullName>
    </submittedName>
</protein>
<evidence type="ECO:0000313" key="1">
    <source>
        <dbReference type="EMBL" id="CDS24904.1"/>
    </source>
</evidence>
<reference evidence="1" key="2">
    <citation type="submission" date="2014-06" db="EMBL/GenBank/DDBJ databases">
        <authorList>
            <person name="Aslett M."/>
        </authorList>
    </citation>
    <scope>NUCLEOTIDE SEQUENCE</scope>
</reference>